<reference evidence="2 3" key="1">
    <citation type="submission" date="2019-02" db="EMBL/GenBank/DDBJ databases">
        <title>Deep-cultivation of Planctomycetes and their phenomic and genomic characterization uncovers novel biology.</title>
        <authorList>
            <person name="Wiegand S."/>
            <person name="Jogler M."/>
            <person name="Boedeker C."/>
            <person name="Pinto D."/>
            <person name="Vollmers J."/>
            <person name="Rivas-Marin E."/>
            <person name="Kohn T."/>
            <person name="Peeters S.H."/>
            <person name="Heuer A."/>
            <person name="Rast P."/>
            <person name="Oberbeckmann S."/>
            <person name="Bunk B."/>
            <person name="Jeske O."/>
            <person name="Meyerdierks A."/>
            <person name="Storesund J.E."/>
            <person name="Kallscheuer N."/>
            <person name="Luecker S."/>
            <person name="Lage O.M."/>
            <person name="Pohl T."/>
            <person name="Merkel B.J."/>
            <person name="Hornburger P."/>
            <person name="Mueller R.-W."/>
            <person name="Bruemmer F."/>
            <person name="Labrenz M."/>
            <person name="Spormann A.M."/>
            <person name="Op den Camp H."/>
            <person name="Overmann J."/>
            <person name="Amann R."/>
            <person name="Jetten M.S.M."/>
            <person name="Mascher T."/>
            <person name="Medema M.H."/>
            <person name="Devos D.P."/>
            <person name="Kaster A.-K."/>
            <person name="Ovreas L."/>
            <person name="Rohde M."/>
            <person name="Galperin M.Y."/>
            <person name="Jogler C."/>
        </authorList>
    </citation>
    <scope>NUCLEOTIDE SEQUENCE [LARGE SCALE GENOMIC DNA]</scope>
    <source>
        <strain evidence="2 3">K23_9</strain>
    </source>
</reference>
<gene>
    <name evidence="2" type="ORF">K239x_39960</name>
</gene>
<evidence type="ECO:0000313" key="2">
    <source>
        <dbReference type="EMBL" id="QDT11994.1"/>
    </source>
</evidence>
<feature type="transmembrane region" description="Helical" evidence="1">
    <location>
        <begin position="85"/>
        <end position="109"/>
    </location>
</feature>
<dbReference type="RefSeq" id="WP_145419738.1">
    <property type="nucleotide sequence ID" value="NZ_CP036526.1"/>
</dbReference>
<name>A0A517NXY2_9BACT</name>
<protein>
    <recommendedName>
        <fullName evidence="4">Glycosyltransferase RgtA/B/C/D-like domain-containing protein</fullName>
    </recommendedName>
</protein>
<feature type="transmembrane region" description="Helical" evidence="1">
    <location>
        <begin position="51"/>
        <end position="73"/>
    </location>
</feature>
<evidence type="ECO:0008006" key="4">
    <source>
        <dbReference type="Google" id="ProtNLM"/>
    </source>
</evidence>
<proteinExistence type="predicted"/>
<keyword evidence="1" id="KW-0812">Transmembrane</keyword>
<sequence>MFGAGSGHLAIHRLADAISGVAAVLLVVTTLRWSHARNLGDLIFAGFARGIAISTKFTFCPMLVMWPAAIFAFRCFYWTGWRREAVHVLGGLFLQCVIAGGVVVLSYGATQVGVGIDDHASRSERLRWLNLLQHQGLTSQRSALSRMPSPFQKQFVVGIDEQQRDIEKGYPT</sequence>
<evidence type="ECO:0000313" key="3">
    <source>
        <dbReference type="Proteomes" id="UP000319817"/>
    </source>
</evidence>
<keyword evidence="1" id="KW-1133">Transmembrane helix</keyword>
<feature type="transmembrane region" description="Helical" evidence="1">
    <location>
        <begin position="12"/>
        <end position="31"/>
    </location>
</feature>
<keyword evidence="1" id="KW-0472">Membrane</keyword>
<dbReference type="Proteomes" id="UP000319817">
    <property type="component" value="Chromosome"/>
</dbReference>
<organism evidence="2 3">
    <name type="scientific">Stieleria marina</name>
    <dbReference type="NCBI Taxonomy" id="1930275"/>
    <lineage>
        <taxon>Bacteria</taxon>
        <taxon>Pseudomonadati</taxon>
        <taxon>Planctomycetota</taxon>
        <taxon>Planctomycetia</taxon>
        <taxon>Pirellulales</taxon>
        <taxon>Pirellulaceae</taxon>
        <taxon>Stieleria</taxon>
    </lineage>
</organism>
<dbReference type="OrthoDB" id="224989at2"/>
<dbReference type="EMBL" id="CP036526">
    <property type="protein sequence ID" value="QDT11994.1"/>
    <property type="molecule type" value="Genomic_DNA"/>
</dbReference>
<accession>A0A517NXY2</accession>
<evidence type="ECO:0000256" key="1">
    <source>
        <dbReference type="SAM" id="Phobius"/>
    </source>
</evidence>
<dbReference type="AlphaFoldDB" id="A0A517NXY2"/>
<keyword evidence="3" id="KW-1185">Reference proteome</keyword>